<evidence type="ECO:0000259" key="3">
    <source>
        <dbReference type="SMART" id="SM00278"/>
    </source>
</evidence>
<evidence type="ECO:0000256" key="2">
    <source>
        <dbReference type="SAM" id="Phobius"/>
    </source>
</evidence>
<evidence type="ECO:0000256" key="1">
    <source>
        <dbReference type="SAM" id="MobiDB-lite"/>
    </source>
</evidence>
<gene>
    <name evidence="4" type="ORF">L0C25_01395</name>
</gene>
<dbReference type="InterPro" id="IPR051675">
    <property type="entry name" value="Endo/Exo/Phosphatase_dom_1"/>
</dbReference>
<organism evidence="4 5">
    <name type="scientific">Solicola gregarius</name>
    <dbReference type="NCBI Taxonomy" id="2908642"/>
    <lineage>
        <taxon>Bacteria</taxon>
        <taxon>Bacillati</taxon>
        <taxon>Actinomycetota</taxon>
        <taxon>Actinomycetes</taxon>
        <taxon>Propionibacteriales</taxon>
        <taxon>Nocardioidaceae</taxon>
        <taxon>Solicola</taxon>
    </lineage>
</organism>
<dbReference type="InterPro" id="IPR010994">
    <property type="entry name" value="RuvA_2-like"/>
</dbReference>
<sequence length="299" mass="30789">MRRRHDRTTSARNEAALRRLAIIGAQLAGDRRDGAPAAPLEMDEGRGVPRPPPDAGTHLGPSAPPQPARLGGVHDRLPMSVQSRLGGAGLTAHHVVVVVAVIAVFVALGAWWFIASRPSDVSPMSTVETHGSRSPGPSAPSASPSDSAAPPTSGKVVVDVTGKVRDPGIVSLREGSRVADAIEAAGGPAHRRVDLSTVNLARVLVDGEQIVVGLPAVAGATPPVEGAPTTPGGPPTTVVDLNTATLEQLDTLPGVGPVTGQSILDWRTEHGQFTSVDELLEVDGIGEVTLEELRDLVTV</sequence>
<accession>A0AA46YKH0</accession>
<feature type="region of interest" description="Disordered" evidence="1">
    <location>
        <begin position="28"/>
        <end position="73"/>
    </location>
</feature>
<dbReference type="KEGG" id="sgrg:L0C25_01395"/>
<keyword evidence="2" id="KW-0812">Transmembrane</keyword>
<dbReference type="AlphaFoldDB" id="A0AA46YKH0"/>
<dbReference type="Pfam" id="PF10531">
    <property type="entry name" value="SLBB"/>
    <property type="match status" value="1"/>
</dbReference>
<name>A0AA46YKH0_9ACTN</name>
<dbReference type="Gene3D" id="1.10.150.320">
    <property type="entry name" value="Photosystem II 12 kDa extrinsic protein"/>
    <property type="match status" value="1"/>
</dbReference>
<keyword evidence="4" id="KW-0238">DNA-binding</keyword>
<protein>
    <submittedName>
        <fullName evidence="4">ComEA family DNA-binding protein</fullName>
    </submittedName>
</protein>
<feature type="compositionally biased region" description="Low complexity" evidence="1">
    <location>
        <begin position="132"/>
        <end position="154"/>
    </location>
</feature>
<feature type="domain" description="Helix-hairpin-helix DNA-binding motif class 1" evidence="3">
    <location>
        <begin position="247"/>
        <end position="266"/>
    </location>
</feature>
<dbReference type="PANTHER" id="PTHR21180:SF32">
    <property type="entry name" value="ENDONUCLEASE_EXONUCLEASE_PHOSPHATASE FAMILY DOMAIN-CONTAINING PROTEIN 1"/>
    <property type="match status" value="1"/>
</dbReference>
<dbReference type="Gene3D" id="3.10.560.10">
    <property type="entry name" value="Outer membrane lipoprotein wza domain like"/>
    <property type="match status" value="1"/>
</dbReference>
<dbReference type="EMBL" id="CP094970">
    <property type="protein sequence ID" value="UYM05760.1"/>
    <property type="molecule type" value="Genomic_DNA"/>
</dbReference>
<proteinExistence type="predicted"/>
<dbReference type="SMART" id="SM00278">
    <property type="entry name" value="HhH1"/>
    <property type="match status" value="2"/>
</dbReference>
<dbReference type="GO" id="GO:0003677">
    <property type="term" value="F:DNA binding"/>
    <property type="evidence" value="ECO:0007669"/>
    <property type="project" value="UniProtKB-KW"/>
</dbReference>
<dbReference type="InterPro" id="IPR004509">
    <property type="entry name" value="Competence_ComEA_HhH"/>
</dbReference>
<evidence type="ECO:0000313" key="4">
    <source>
        <dbReference type="EMBL" id="UYM05760.1"/>
    </source>
</evidence>
<feature type="region of interest" description="Disordered" evidence="1">
    <location>
        <begin position="122"/>
        <end position="156"/>
    </location>
</feature>
<feature type="transmembrane region" description="Helical" evidence="2">
    <location>
        <begin position="92"/>
        <end position="114"/>
    </location>
</feature>
<dbReference type="InterPro" id="IPR019554">
    <property type="entry name" value="Soluble_ligand-bd"/>
</dbReference>
<keyword evidence="2" id="KW-1133">Transmembrane helix</keyword>
<dbReference type="GO" id="GO:0006281">
    <property type="term" value="P:DNA repair"/>
    <property type="evidence" value="ECO:0007669"/>
    <property type="project" value="InterPro"/>
</dbReference>
<keyword evidence="2" id="KW-0472">Membrane</keyword>
<evidence type="ECO:0000313" key="5">
    <source>
        <dbReference type="Proteomes" id="UP001164390"/>
    </source>
</evidence>
<dbReference type="InterPro" id="IPR003583">
    <property type="entry name" value="Hlx-hairpin-Hlx_DNA-bd_motif"/>
</dbReference>
<dbReference type="GO" id="GO:0015627">
    <property type="term" value="C:type II protein secretion system complex"/>
    <property type="evidence" value="ECO:0007669"/>
    <property type="project" value="TreeGrafter"/>
</dbReference>
<dbReference type="Proteomes" id="UP001164390">
    <property type="component" value="Chromosome"/>
</dbReference>
<dbReference type="GO" id="GO:0015628">
    <property type="term" value="P:protein secretion by the type II secretion system"/>
    <property type="evidence" value="ECO:0007669"/>
    <property type="project" value="TreeGrafter"/>
</dbReference>
<dbReference type="RefSeq" id="WP_271634585.1">
    <property type="nucleotide sequence ID" value="NZ_CP094970.1"/>
</dbReference>
<dbReference type="NCBIfam" id="TIGR00426">
    <property type="entry name" value="competence protein ComEA helix-hairpin-helix repeat region"/>
    <property type="match status" value="1"/>
</dbReference>
<dbReference type="Pfam" id="PF12836">
    <property type="entry name" value="HHH_3"/>
    <property type="match status" value="1"/>
</dbReference>
<dbReference type="PANTHER" id="PTHR21180">
    <property type="entry name" value="ENDONUCLEASE/EXONUCLEASE/PHOSPHATASE FAMILY DOMAIN-CONTAINING PROTEIN 1"/>
    <property type="match status" value="1"/>
</dbReference>
<feature type="domain" description="Helix-hairpin-helix DNA-binding motif class 1" evidence="3">
    <location>
        <begin position="277"/>
        <end position="296"/>
    </location>
</feature>
<keyword evidence="5" id="KW-1185">Reference proteome</keyword>
<reference evidence="4" key="1">
    <citation type="submission" date="2022-01" db="EMBL/GenBank/DDBJ databases">
        <title>Nocardioidaceae gen. sp. A5X3R13.</title>
        <authorList>
            <person name="Lopez Marin M.A."/>
            <person name="Uhlik O."/>
        </authorList>
    </citation>
    <scope>NUCLEOTIDE SEQUENCE</scope>
    <source>
        <strain evidence="4">A5X3R13</strain>
    </source>
</reference>
<dbReference type="SUPFAM" id="SSF47781">
    <property type="entry name" value="RuvA domain 2-like"/>
    <property type="match status" value="1"/>
</dbReference>